<feature type="compositionally biased region" description="Basic and acidic residues" evidence="1">
    <location>
        <begin position="621"/>
        <end position="637"/>
    </location>
</feature>
<feature type="region of interest" description="Disordered" evidence="1">
    <location>
        <begin position="740"/>
        <end position="760"/>
    </location>
</feature>
<feature type="compositionally biased region" description="Polar residues" evidence="1">
    <location>
        <begin position="113"/>
        <end position="125"/>
    </location>
</feature>
<feature type="region of interest" description="Disordered" evidence="1">
    <location>
        <begin position="285"/>
        <end position="334"/>
    </location>
</feature>
<feature type="compositionally biased region" description="Basic and acidic residues" evidence="1">
    <location>
        <begin position="861"/>
        <end position="880"/>
    </location>
</feature>
<feature type="compositionally biased region" description="Basic residues" evidence="1">
    <location>
        <begin position="881"/>
        <end position="896"/>
    </location>
</feature>
<dbReference type="AlphaFoldDB" id="A0A6S7FK64"/>
<feature type="compositionally biased region" description="Basic and acidic residues" evidence="1">
    <location>
        <begin position="130"/>
        <end position="145"/>
    </location>
</feature>
<feature type="compositionally biased region" description="Polar residues" evidence="1">
    <location>
        <begin position="839"/>
        <end position="853"/>
    </location>
</feature>
<feature type="compositionally biased region" description="Basic and acidic residues" evidence="1">
    <location>
        <begin position="11"/>
        <end position="38"/>
    </location>
</feature>
<feature type="region of interest" description="Disordered" evidence="1">
    <location>
        <begin position="619"/>
        <end position="661"/>
    </location>
</feature>
<accession>A0A6S7FK64</accession>
<organism evidence="2 3">
    <name type="scientific">Paramuricea clavata</name>
    <name type="common">Red gorgonian</name>
    <name type="synonym">Violescent sea-whip</name>
    <dbReference type="NCBI Taxonomy" id="317549"/>
    <lineage>
        <taxon>Eukaryota</taxon>
        <taxon>Metazoa</taxon>
        <taxon>Cnidaria</taxon>
        <taxon>Anthozoa</taxon>
        <taxon>Octocorallia</taxon>
        <taxon>Malacalcyonacea</taxon>
        <taxon>Plexauridae</taxon>
        <taxon>Paramuricea</taxon>
    </lineage>
</organism>
<dbReference type="Proteomes" id="UP001152795">
    <property type="component" value="Unassembled WGS sequence"/>
</dbReference>
<feature type="region of interest" description="Disordered" evidence="1">
    <location>
        <begin position="11"/>
        <end position="145"/>
    </location>
</feature>
<feature type="compositionally biased region" description="Acidic residues" evidence="1">
    <location>
        <begin position="70"/>
        <end position="81"/>
    </location>
</feature>
<reference evidence="2" key="1">
    <citation type="submission" date="2020-04" db="EMBL/GenBank/DDBJ databases">
        <authorList>
            <person name="Alioto T."/>
            <person name="Alioto T."/>
            <person name="Gomez Garrido J."/>
        </authorList>
    </citation>
    <scope>NUCLEOTIDE SEQUENCE</scope>
    <source>
        <strain evidence="2">A484AB</strain>
    </source>
</reference>
<evidence type="ECO:0000313" key="3">
    <source>
        <dbReference type="Proteomes" id="UP001152795"/>
    </source>
</evidence>
<evidence type="ECO:0000256" key="1">
    <source>
        <dbReference type="SAM" id="MobiDB-lite"/>
    </source>
</evidence>
<proteinExistence type="predicted"/>
<comment type="caution">
    <text evidence="2">The sequence shown here is derived from an EMBL/GenBank/DDBJ whole genome shotgun (WGS) entry which is preliminary data.</text>
</comment>
<evidence type="ECO:0000313" key="2">
    <source>
        <dbReference type="EMBL" id="CAB3979708.1"/>
    </source>
</evidence>
<protein>
    <submittedName>
        <fullName evidence="2">Uncharacterized protein</fullName>
    </submittedName>
</protein>
<keyword evidence="3" id="KW-1185">Reference proteome</keyword>
<feature type="compositionally biased region" description="Low complexity" evidence="1">
    <location>
        <begin position="804"/>
        <end position="817"/>
    </location>
</feature>
<name>A0A6S7FK64_PARCT</name>
<feature type="compositionally biased region" description="Polar residues" evidence="1">
    <location>
        <begin position="286"/>
        <end position="297"/>
    </location>
</feature>
<gene>
    <name evidence="2" type="ORF">PACLA_8A041834</name>
</gene>
<sequence length="896" mass="101901">MFIVSKLKEVIGRGSTGDKRQEGEAMKSNEECKEKETEVAQCSEFEEMDTQDFSDSPILFSQEDKQRKDEDEEDDDSDCYEIVDKTSLEKEKRTKNMKDKSRLSLGRKRQVSEESGQASINNTSNKQRRVVNEDEALSKTEHPKIEHDKELCLPRVYKKSTRETVEESDRNNFYYAPRHVNPVLYTPVIVRKFESYRRRLCRVQSDLRSLIRPLHSKAIDPVSGRSRGRVGARVKRKSVVPHYKKWAERKKDNDPFVAALCEILAAMEPTRSAAEVVHIVDPFDSETPTASKQQTNGVCAKVSPRTTSKTAETSRDRTTSRPAQHADVSTTDDDAMETVNNDVATEARNCNVTMETVENDVDMKTVNKNITMGTVKRKVVMETVENDVDMKTVNENVTMGTVNRKVVKETVENDVDMKTVNENVPMGTVNRKVVKETVENETSSPVKPVLDEKRRKTILEEASSDDDLQKFNFQRPVFPEEPKVEEADCVVVEAVTTVAKEPSRQQTPECIECPMCYKEFPKDTIHHHAFLCNGVDEASTSSVRTVDVQDGQMSPVIKTRTPTKVKELKLLANVETKAKEVENKEVKRTGEANVNKKRIPLEPRIRLKHVETAGMKCGESMTKRKQTDIKENEKNESTPRQSINQTLHRRRLSNTRKNLEKSSWPDVACLKKDFLPLEFVEQENEKIPSKDVHKVLSLVDAESTESSDEEFITKKPVASKRKSMEADDEMSALSLMATDYKGRKRKKDRNVKSNPKKVKVSSEDEIGTVHCFICGKDIPRLQFTEHVNEEIARQAKEDEEKDSNFSMMSSMSQNSQSDGTDENTTSHSRLPLPDLAEGTTWSTNNEADSTSKTFKPIQEGSDYHKQFSFSDDKGQSDRNKGKGRGRRGRGSSWRRK</sequence>
<feature type="compositionally biased region" description="Basic and acidic residues" evidence="1">
    <location>
        <begin position="82"/>
        <end position="102"/>
    </location>
</feature>
<feature type="compositionally biased region" description="Basic residues" evidence="1">
    <location>
        <begin position="742"/>
        <end position="759"/>
    </location>
</feature>
<dbReference type="EMBL" id="CACRXK020000221">
    <property type="protein sequence ID" value="CAB3979708.1"/>
    <property type="molecule type" value="Genomic_DNA"/>
</dbReference>
<dbReference type="OrthoDB" id="10684302at2759"/>
<feature type="region of interest" description="Disordered" evidence="1">
    <location>
        <begin position="793"/>
        <end position="896"/>
    </location>
</feature>